<dbReference type="EMBL" id="FNRV01000001">
    <property type="protein sequence ID" value="SED15613.1"/>
    <property type="molecule type" value="Genomic_DNA"/>
</dbReference>
<organism evidence="1 2">
    <name type="scientific">Pseudomonas mohnii</name>
    <dbReference type="NCBI Taxonomy" id="395600"/>
    <lineage>
        <taxon>Bacteria</taxon>
        <taxon>Pseudomonadati</taxon>
        <taxon>Pseudomonadota</taxon>
        <taxon>Gammaproteobacteria</taxon>
        <taxon>Pseudomonadales</taxon>
        <taxon>Pseudomonadaceae</taxon>
        <taxon>Pseudomonas</taxon>
    </lineage>
</organism>
<name>A0ABY0Y8P5_9PSED</name>
<proteinExistence type="predicted"/>
<evidence type="ECO:0000313" key="1">
    <source>
        <dbReference type="EMBL" id="SED15613.1"/>
    </source>
</evidence>
<dbReference type="Proteomes" id="UP000199665">
    <property type="component" value="Unassembled WGS sequence"/>
</dbReference>
<keyword evidence="2" id="KW-1185">Reference proteome</keyword>
<accession>A0ABY0Y8P5</accession>
<protein>
    <submittedName>
        <fullName evidence="1">Uncharacterized protein</fullName>
    </submittedName>
</protein>
<reference evidence="1 2" key="1">
    <citation type="submission" date="2016-10" db="EMBL/GenBank/DDBJ databases">
        <authorList>
            <person name="Varghese N."/>
            <person name="Submissions S."/>
        </authorList>
    </citation>
    <scope>NUCLEOTIDE SEQUENCE [LARGE SCALE GENOMIC DNA]</scope>
    <source>
        <strain evidence="1 2">DSM 18327</strain>
    </source>
</reference>
<gene>
    <name evidence="1" type="ORF">SAMN05216205_4378</name>
</gene>
<sequence>MRRVRKDLAGDRVIGVANTLIHRPLAVVEHRGGGKDRHGP</sequence>
<comment type="caution">
    <text evidence="1">The sequence shown here is derived from an EMBL/GenBank/DDBJ whole genome shotgun (WGS) entry which is preliminary data.</text>
</comment>
<evidence type="ECO:0000313" key="2">
    <source>
        <dbReference type="Proteomes" id="UP000199665"/>
    </source>
</evidence>